<evidence type="ECO:0000256" key="6">
    <source>
        <dbReference type="HAMAP-Rule" id="MF_01844"/>
    </source>
</evidence>
<organism evidence="8 9">
    <name type="scientific">Stieleria bergensis</name>
    <dbReference type="NCBI Taxonomy" id="2528025"/>
    <lineage>
        <taxon>Bacteria</taxon>
        <taxon>Pseudomonadati</taxon>
        <taxon>Planctomycetota</taxon>
        <taxon>Planctomycetia</taxon>
        <taxon>Pirellulales</taxon>
        <taxon>Pirellulaceae</taxon>
        <taxon>Stieleria</taxon>
    </lineage>
</organism>
<sequence length="475" mass="50505">MSGHDDTKAKGGIIRFLIDNSILLILGAVIALVWANAAAKNGSTSYQEFIHFDVRTLWGGGDDHHAETPPVISDQHDSNSNADDHSTDSDKASDAEGTAVGSDSDDKHADQDDHKDGVSHSDDEHSDDEHSGHNWYNLLFIVNDVLMALFFAIAAKEVWESMLPGGSLSNPRKAATPLMATVGGIAGPALVYVGGCYFTGSMSDLGRGWAVPCATDIAFSYLVARMIFGGSHPAIAFLLLLAIADDAAGLAILAVFYPQAPIELQWLGLSVAAMALAFVMKKMKITSHWAYFLVPGVMSWFSFYNAHVHAALGLVPIIPFLPHAHTDLGVFASGEARRTDTLNEFEHFWKTPVECILGLFGLVNAGVILSSLGNGTWLVLAGLLIGKPLGITLMTLLAEKGFKLEKPAGMDYRHVVTLGAVAGIGFTVALFVSSAAFPVAGPIQDSVKMGALLSFGAAPLSIIIAKVLRIKPEKD</sequence>
<dbReference type="Proteomes" id="UP000315003">
    <property type="component" value="Chromosome"/>
</dbReference>
<feature type="transmembrane region" description="Helical" evidence="6">
    <location>
        <begin position="418"/>
        <end position="437"/>
    </location>
</feature>
<dbReference type="GO" id="GO:0005886">
    <property type="term" value="C:plasma membrane"/>
    <property type="evidence" value="ECO:0007669"/>
    <property type="project" value="UniProtKB-SubCell"/>
</dbReference>
<evidence type="ECO:0000256" key="2">
    <source>
        <dbReference type="ARBA" id="ARBA00022475"/>
    </source>
</evidence>
<dbReference type="OrthoDB" id="9808135at2"/>
<keyword evidence="6" id="KW-0050">Antiport</keyword>
<keyword evidence="6" id="KW-0813">Transport</keyword>
<keyword evidence="5 6" id="KW-0472">Membrane</keyword>
<feature type="transmembrane region" description="Helical" evidence="6">
    <location>
        <begin position="236"/>
        <end position="258"/>
    </location>
</feature>
<keyword evidence="6" id="KW-0739">Sodium transport</keyword>
<feature type="transmembrane region" description="Helical" evidence="6">
    <location>
        <begin position="292"/>
        <end position="318"/>
    </location>
</feature>
<dbReference type="InterPro" id="IPR023171">
    <property type="entry name" value="Na/H_antiporter_dom_sf"/>
</dbReference>
<feature type="transmembrane region" description="Helical" evidence="6">
    <location>
        <begin position="264"/>
        <end position="280"/>
    </location>
</feature>
<feature type="compositionally biased region" description="Basic and acidic residues" evidence="7">
    <location>
        <begin position="104"/>
        <end position="128"/>
    </location>
</feature>
<dbReference type="PANTHER" id="PTHR30341">
    <property type="entry name" value="SODIUM ION/PROTON ANTIPORTER NHAA-RELATED"/>
    <property type="match status" value="1"/>
</dbReference>
<feature type="transmembrane region" description="Helical" evidence="6">
    <location>
        <begin position="449"/>
        <end position="468"/>
    </location>
</feature>
<comment type="similarity">
    <text evidence="6">Belongs to the NhaA Na(+)/H(+) (TC 2.A.33) antiporter family.</text>
</comment>
<feature type="compositionally biased region" description="Basic and acidic residues" evidence="7">
    <location>
        <begin position="74"/>
        <end position="94"/>
    </location>
</feature>
<evidence type="ECO:0000313" key="9">
    <source>
        <dbReference type="Proteomes" id="UP000315003"/>
    </source>
</evidence>
<dbReference type="GO" id="GO:0015385">
    <property type="term" value="F:sodium:proton antiporter activity"/>
    <property type="evidence" value="ECO:0007669"/>
    <property type="project" value="TreeGrafter"/>
</dbReference>
<dbReference type="PANTHER" id="PTHR30341:SF0">
    <property type="entry name" value="NA(+)_H(+) ANTIPORTER NHAA"/>
    <property type="match status" value="1"/>
</dbReference>
<dbReference type="RefSeq" id="WP_145275069.1">
    <property type="nucleotide sequence ID" value="NZ_CP036272.1"/>
</dbReference>
<dbReference type="InterPro" id="IPR004670">
    <property type="entry name" value="NhaA"/>
</dbReference>
<name>A0A517SYJ8_9BACT</name>
<evidence type="ECO:0000256" key="5">
    <source>
        <dbReference type="ARBA" id="ARBA00023136"/>
    </source>
</evidence>
<keyword evidence="6" id="KW-0915">Sodium</keyword>
<comment type="function">
    <text evidence="6">Na(+)/H(+) antiporter that extrudes sodium in exchange for external protons.</text>
</comment>
<dbReference type="HAMAP" id="MF_01844">
    <property type="entry name" value="NhaA"/>
    <property type="match status" value="1"/>
</dbReference>
<dbReference type="AlphaFoldDB" id="A0A517SYJ8"/>
<proteinExistence type="inferred from homology"/>
<comment type="catalytic activity">
    <reaction evidence="6">
        <text>Na(+)(in) + 2 H(+)(out) = Na(+)(out) + 2 H(+)(in)</text>
        <dbReference type="Rhea" id="RHEA:29251"/>
        <dbReference type="ChEBI" id="CHEBI:15378"/>
        <dbReference type="ChEBI" id="CHEBI:29101"/>
    </reaction>
</comment>
<dbReference type="Pfam" id="PF06965">
    <property type="entry name" value="Na_H_antiport_1"/>
    <property type="match status" value="1"/>
</dbReference>
<keyword evidence="2 6" id="KW-1003">Cell membrane</keyword>
<feature type="transmembrane region" description="Helical" evidence="6">
    <location>
        <begin position="377"/>
        <end position="397"/>
    </location>
</feature>
<evidence type="ECO:0000256" key="3">
    <source>
        <dbReference type="ARBA" id="ARBA00022692"/>
    </source>
</evidence>
<feature type="transmembrane region" description="Helical" evidence="6">
    <location>
        <begin position="135"/>
        <end position="155"/>
    </location>
</feature>
<keyword evidence="6" id="KW-0406">Ion transport</keyword>
<evidence type="ECO:0000256" key="7">
    <source>
        <dbReference type="SAM" id="MobiDB-lite"/>
    </source>
</evidence>
<keyword evidence="9" id="KW-1185">Reference proteome</keyword>
<dbReference type="GO" id="GO:0006885">
    <property type="term" value="P:regulation of pH"/>
    <property type="evidence" value="ECO:0007669"/>
    <property type="project" value="InterPro"/>
</dbReference>
<feature type="transmembrane region" description="Helical" evidence="6">
    <location>
        <begin position="176"/>
        <end position="200"/>
    </location>
</feature>
<feature type="transmembrane region" description="Helical" evidence="6">
    <location>
        <begin position="12"/>
        <end position="35"/>
    </location>
</feature>
<accession>A0A517SYJ8</accession>
<dbReference type="Gene3D" id="1.20.1530.10">
    <property type="entry name" value="Na+/H+ antiporter like domain"/>
    <property type="match status" value="1"/>
</dbReference>
<keyword evidence="3 6" id="KW-0812">Transmembrane</keyword>
<protein>
    <recommendedName>
        <fullName evidence="6">Na(+)/H(+) antiporter NhaA</fullName>
    </recommendedName>
    <alternativeName>
        <fullName evidence="6">Sodium/proton antiporter NhaA</fullName>
    </alternativeName>
</protein>
<keyword evidence="4 6" id="KW-1133">Transmembrane helix</keyword>
<comment type="subcellular location">
    <subcellularLocation>
        <location evidence="1">Cell inner membrane</location>
        <topology evidence="1">Multi-pass membrane protein</topology>
    </subcellularLocation>
    <subcellularLocation>
        <location evidence="6">Cell membrane</location>
        <topology evidence="6">Multi-pass membrane protein</topology>
    </subcellularLocation>
</comment>
<gene>
    <name evidence="6 8" type="primary">nhaA</name>
    <name evidence="8" type="ORF">SV7mr_37530</name>
</gene>
<evidence type="ECO:0000256" key="1">
    <source>
        <dbReference type="ARBA" id="ARBA00004429"/>
    </source>
</evidence>
<evidence type="ECO:0000256" key="4">
    <source>
        <dbReference type="ARBA" id="ARBA00022989"/>
    </source>
</evidence>
<feature type="region of interest" description="Disordered" evidence="7">
    <location>
        <begin position="63"/>
        <end position="128"/>
    </location>
</feature>
<evidence type="ECO:0000313" key="8">
    <source>
        <dbReference type="EMBL" id="QDT61219.1"/>
    </source>
</evidence>
<dbReference type="EMBL" id="CP036272">
    <property type="protein sequence ID" value="QDT61219.1"/>
    <property type="molecule type" value="Genomic_DNA"/>
</dbReference>
<reference evidence="8 9" key="1">
    <citation type="submission" date="2019-02" db="EMBL/GenBank/DDBJ databases">
        <title>Deep-cultivation of Planctomycetes and their phenomic and genomic characterization uncovers novel biology.</title>
        <authorList>
            <person name="Wiegand S."/>
            <person name="Jogler M."/>
            <person name="Boedeker C."/>
            <person name="Pinto D."/>
            <person name="Vollmers J."/>
            <person name="Rivas-Marin E."/>
            <person name="Kohn T."/>
            <person name="Peeters S.H."/>
            <person name="Heuer A."/>
            <person name="Rast P."/>
            <person name="Oberbeckmann S."/>
            <person name="Bunk B."/>
            <person name="Jeske O."/>
            <person name="Meyerdierks A."/>
            <person name="Storesund J.E."/>
            <person name="Kallscheuer N."/>
            <person name="Luecker S."/>
            <person name="Lage O.M."/>
            <person name="Pohl T."/>
            <person name="Merkel B.J."/>
            <person name="Hornburger P."/>
            <person name="Mueller R.-W."/>
            <person name="Bruemmer F."/>
            <person name="Labrenz M."/>
            <person name="Spormann A.M."/>
            <person name="Op den Camp H."/>
            <person name="Overmann J."/>
            <person name="Amann R."/>
            <person name="Jetten M.S.M."/>
            <person name="Mascher T."/>
            <person name="Medema M.H."/>
            <person name="Devos D.P."/>
            <person name="Kaster A.-K."/>
            <person name="Ovreas L."/>
            <person name="Rohde M."/>
            <person name="Galperin M.Y."/>
            <person name="Jogler C."/>
        </authorList>
    </citation>
    <scope>NUCLEOTIDE SEQUENCE [LARGE SCALE GENOMIC DNA]</scope>
    <source>
        <strain evidence="8 9">SV_7m_r</strain>
    </source>
</reference>